<dbReference type="EMBL" id="JABWTA010000001">
    <property type="protein sequence ID" value="NVE94575.1"/>
    <property type="molecule type" value="Genomic_DNA"/>
</dbReference>
<dbReference type="GO" id="GO:0016787">
    <property type="term" value="F:hydrolase activity"/>
    <property type="evidence" value="ECO:0007669"/>
    <property type="project" value="UniProtKB-KW"/>
</dbReference>
<comment type="caution">
    <text evidence="4">The sequence shown here is derived from an EMBL/GenBank/DDBJ whole genome shotgun (WGS) entry which is preliminary data.</text>
</comment>
<evidence type="ECO:0000256" key="2">
    <source>
        <dbReference type="ARBA" id="ARBA00022884"/>
    </source>
</evidence>
<dbReference type="GO" id="GO:0003723">
    <property type="term" value="F:RNA binding"/>
    <property type="evidence" value="ECO:0007669"/>
    <property type="project" value="UniProtKB-KW"/>
</dbReference>
<dbReference type="InterPro" id="IPR019307">
    <property type="entry name" value="RNA-bd_AU-1/RNase_E/G"/>
</dbReference>
<keyword evidence="5" id="KW-1185">Reference proteome</keyword>
<name>A0A850HBE7_9SPHN</name>
<feature type="domain" description="RNA-binding protein AU-1/Ribonuclease E/G" evidence="3">
    <location>
        <begin position="141"/>
        <end position="231"/>
    </location>
</feature>
<dbReference type="AlphaFoldDB" id="A0A850HBE7"/>
<organism evidence="4 5">
    <name type="scientific">Altererythrobacter lutimaris</name>
    <dbReference type="NCBI Taxonomy" id="2743979"/>
    <lineage>
        <taxon>Bacteria</taxon>
        <taxon>Pseudomonadati</taxon>
        <taxon>Pseudomonadota</taxon>
        <taxon>Alphaproteobacteria</taxon>
        <taxon>Sphingomonadales</taxon>
        <taxon>Erythrobacteraceae</taxon>
        <taxon>Altererythrobacter</taxon>
    </lineage>
</organism>
<dbReference type="RefSeq" id="WP_176272839.1">
    <property type="nucleotide sequence ID" value="NZ_JABWTA010000001.1"/>
</dbReference>
<reference evidence="4 5" key="1">
    <citation type="submission" date="2020-06" db="EMBL/GenBank/DDBJ databases">
        <title>Altererythrobacter lutimaris sp. nov., a marine bacterium isolated from a tidal flat.</title>
        <authorList>
            <person name="Kim D."/>
            <person name="Yoo Y."/>
            <person name="Kim J.-J."/>
        </authorList>
    </citation>
    <scope>NUCLEOTIDE SEQUENCE [LARGE SCALE GENOMIC DNA]</scope>
    <source>
        <strain evidence="4 5">JGD-16</strain>
    </source>
</reference>
<evidence type="ECO:0000256" key="1">
    <source>
        <dbReference type="ARBA" id="ARBA00022801"/>
    </source>
</evidence>
<evidence type="ECO:0000313" key="5">
    <source>
        <dbReference type="Proteomes" id="UP000546031"/>
    </source>
</evidence>
<dbReference type="Proteomes" id="UP000546031">
    <property type="component" value="Unassembled WGS sequence"/>
</dbReference>
<keyword evidence="2" id="KW-0694">RNA-binding</keyword>
<protein>
    <submittedName>
        <fullName evidence="4">Ribonuclease E/G</fullName>
    </submittedName>
</protein>
<gene>
    <name evidence="4" type="ORF">HUO12_06650</name>
</gene>
<evidence type="ECO:0000313" key="4">
    <source>
        <dbReference type="EMBL" id="NVE94575.1"/>
    </source>
</evidence>
<sequence>MAEWLIEDGIGERRALLVDGEDVLAAKLIWPGELAAGELVDARLTSKTSGARRGLAVTGKGQELLVDHLPADVTEGETIKLTVTRAPIAERGRFKHAQGRVVREAVQESPLWLEQATTVRAFSPDHWDEIWHTASSGEVAFDGGSLLFSVTPAMTLIDVDGEGSPRDVALAAVPAIARWLSLFDLGGNIGIDFPTIEAKTDRKAVDSALADALDHWPHERTAMNGFGFVQLVARLEGPSLLHRFATSRTGMCARMALRQAERASGNGNTLLLRVHPALKAKLKPDWIDELVRRSGRKVEIETDPGLALETPQAQIIDQ</sequence>
<evidence type="ECO:0000259" key="3">
    <source>
        <dbReference type="Pfam" id="PF10150"/>
    </source>
</evidence>
<proteinExistence type="predicted"/>
<dbReference type="Pfam" id="PF10150">
    <property type="entry name" value="RNase_E_G"/>
    <property type="match status" value="1"/>
</dbReference>
<accession>A0A850HBE7</accession>
<keyword evidence="1" id="KW-0378">Hydrolase</keyword>